<protein>
    <submittedName>
        <fullName evidence="2">Uncharacterized protein</fullName>
    </submittedName>
</protein>
<feature type="region of interest" description="Disordered" evidence="1">
    <location>
        <begin position="160"/>
        <end position="195"/>
    </location>
</feature>
<dbReference type="Proteomes" id="UP000054558">
    <property type="component" value="Unassembled WGS sequence"/>
</dbReference>
<evidence type="ECO:0000313" key="3">
    <source>
        <dbReference type="Proteomes" id="UP000054558"/>
    </source>
</evidence>
<reference evidence="2 3" key="1">
    <citation type="journal article" date="2014" name="Nat. Commun.">
        <title>Klebsormidium flaccidum genome reveals primary factors for plant terrestrial adaptation.</title>
        <authorList>
            <person name="Hori K."/>
            <person name="Maruyama F."/>
            <person name="Fujisawa T."/>
            <person name="Togashi T."/>
            <person name="Yamamoto N."/>
            <person name="Seo M."/>
            <person name="Sato S."/>
            <person name="Yamada T."/>
            <person name="Mori H."/>
            <person name="Tajima N."/>
            <person name="Moriyama T."/>
            <person name="Ikeuchi M."/>
            <person name="Watanabe M."/>
            <person name="Wada H."/>
            <person name="Kobayashi K."/>
            <person name="Saito M."/>
            <person name="Masuda T."/>
            <person name="Sasaki-Sekimoto Y."/>
            <person name="Mashiguchi K."/>
            <person name="Awai K."/>
            <person name="Shimojima M."/>
            <person name="Masuda S."/>
            <person name="Iwai M."/>
            <person name="Nobusawa T."/>
            <person name="Narise T."/>
            <person name="Kondo S."/>
            <person name="Saito H."/>
            <person name="Sato R."/>
            <person name="Murakawa M."/>
            <person name="Ihara Y."/>
            <person name="Oshima-Yamada Y."/>
            <person name="Ohtaka K."/>
            <person name="Satoh M."/>
            <person name="Sonobe K."/>
            <person name="Ishii M."/>
            <person name="Ohtani R."/>
            <person name="Kanamori-Sato M."/>
            <person name="Honoki R."/>
            <person name="Miyazaki D."/>
            <person name="Mochizuki H."/>
            <person name="Umetsu J."/>
            <person name="Higashi K."/>
            <person name="Shibata D."/>
            <person name="Kamiya Y."/>
            <person name="Sato N."/>
            <person name="Nakamura Y."/>
            <person name="Tabata S."/>
            <person name="Ida S."/>
            <person name="Kurokawa K."/>
            <person name="Ohta H."/>
        </authorList>
    </citation>
    <scope>NUCLEOTIDE SEQUENCE [LARGE SCALE GENOMIC DNA]</scope>
    <source>
        <strain evidence="2 3">NIES-2285</strain>
    </source>
</reference>
<feature type="compositionally biased region" description="Basic and acidic residues" evidence="1">
    <location>
        <begin position="178"/>
        <end position="189"/>
    </location>
</feature>
<organism evidence="2 3">
    <name type="scientific">Klebsormidium nitens</name>
    <name type="common">Green alga</name>
    <name type="synonym">Ulothrix nitens</name>
    <dbReference type="NCBI Taxonomy" id="105231"/>
    <lineage>
        <taxon>Eukaryota</taxon>
        <taxon>Viridiplantae</taxon>
        <taxon>Streptophyta</taxon>
        <taxon>Klebsormidiophyceae</taxon>
        <taxon>Klebsormidiales</taxon>
        <taxon>Klebsormidiaceae</taxon>
        <taxon>Klebsormidium</taxon>
    </lineage>
</organism>
<evidence type="ECO:0000256" key="1">
    <source>
        <dbReference type="SAM" id="MobiDB-lite"/>
    </source>
</evidence>
<keyword evidence="3" id="KW-1185">Reference proteome</keyword>
<gene>
    <name evidence="2" type="ORF">KFL_001100060</name>
</gene>
<sequence>MAAVDYTPSLLIRMADIIVVHARKGARTLSMLKLKLDGNSTPDQLASYFPDRPDKYTVCFQPEVVRPYPEAGAGFQPPLQAGSHVVLLYDTWTLASMNRLLKQIPSTLSKSCQLDVPQAIVLSSVLMSLFICGGIVAVASKLEEVGLTGCEKIAAAMAGSSTTGHPTITSETVSEASKSVEHSGTEHSHTAASSRGDQGFSIVPALTAVGLFSLAMIM</sequence>
<dbReference type="EMBL" id="DF237059">
    <property type="protein sequence ID" value="GAQ82392.1"/>
    <property type="molecule type" value="Genomic_DNA"/>
</dbReference>
<feature type="compositionally biased region" description="Polar residues" evidence="1">
    <location>
        <begin position="160"/>
        <end position="177"/>
    </location>
</feature>
<name>A0A1Y1HX92_KLENI</name>
<accession>A0A1Y1HX92</accession>
<evidence type="ECO:0000313" key="2">
    <source>
        <dbReference type="EMBL" id="GAQ82392.1"/>
    </source>
</evidence>
<proteinExistence type="predicted"/>
<dbReference type="AlphaFoldDB" id="A0A1Y1HX92"/>